<dbReference type="GO" id="GO:0015297">
    <property type="term" value="F:antiporter activity"/>
    <property type="evidence" value="ECO:0007669"/>
    <property type="project" value="InterPro"/>
</dbReference>
<keyword evidence="5 7" id="KW-1133">Transmembrane helix</keyword>
<keyword evidence="2" id="KW-0813">Transport</keyword>
<feature type="transmembrane region" description="Helical" evidence="7">
    <location>
        <begin position="379"/>
        <end position="396"/>
    </location>
</feature>
<keyword evidence="4 7" id="KW-0812">Transmembrane</keyword>
<organism evidence="8 9">
    <name type="scientific">Candidatus Ornithocaccomicrobium faecavium</name>
    <dbReference type="NCBI Taxonomy" id="2840890"/>
    <lineage>
        <taxon>Bacteria</taxon>
        <taxon>Bacillati</taxon>
        <taxon>Bacillota</taxon>
        <taxon>Clostridia</taxon>
        <taxon>Candidatus Ornithocaccomicrobium</taxon>
    </lineage>
</organism>
<gene>
    <name evidence="8" type="ORF">IAA64_00815</name>
</gene>
<dbReference type="InterPro" id="IPR048279">
    <property type="entry name" value="MdtK-like"/>
</dbReference>
<dbReference type="Pfam" id="PF01554">
    <property type="entry name" value="MatE"/>
    <property type="match status" value="2"/>
</dbReference>
<feature type="transmembrane region" description="Helical" evidence="7">
    <location>
        <begin position="274"/>
        <end position="294"/>
    </location>
</feature>
<evidence type="ECO:0000256" key="1">
    <source>
        <dbReference type="ARBA" id="ARBA00004651"/>
    </source>
</evidence>
<feature type="transmembrane region" description="Helical" evidence="7">
    <location>
        <begin position="351"/>
        <end position="372"/>
    </location>
</feature>
<dbReference type="PANTHER" id="PTHR43549:SF3">
    <property type="entry name" value="MULTIDRUG RESISTANCE PROTEIN YPNP-RELATED"/>
    <property type="match status" value="1"/>
</dbReference>
<dbReference type="PANTHER" id="PTHR43549">
    <property type="entry name" value="MULTIDRUG RESISTANCE PROTEIN YPNP-RELATED"/>
    <property type="match status" value="1"/>
</dbReference>
<evidence type="ECO:0000313" key="8">
    <source>
        <dbReference type="EMBL" id="HIV26482.1"/>
    </source>
</evidence>
<dbReference type="InterPro" id="IPR052031">
    <property type="entry name" value="Membrane_Transporter-Flippase"/>
</dbReference>
<feature type="transmembrane region" description="Helical" evidence="7">
    <location>
        <begin position="189"/>
        <end position="208"/>
    </location>
</feature>
<dbReference type="InterPro" id="IPR002528">
    <property type="entry name" value="MATE_fam"/>
</dbReference>
<dbReference type="Proteomes" id="UP000886884">
    <property type="component" value="Unassembled WGS sequence"/>
</dbReference>
<feature type="transmembrane region" description="Helical" evidence="7">
    <location>
        <begin position="93"/>
        <end position="111"/>
    </location>
</feature>
<reference evidence="8" key="1">
    <citation type="submission" date="2020-10" db="EMBL/GenBank/DDBJ databases">
        <authorList>
            <person name="Gilroy R."/>
        </authorList>
    </citation>
    <scope>NUCLEOTIDE SEQUENCE</scope>
    <source>
        <strain evidence="8">CHK183-6373</strain>
    </source>
</reference>
<comment type="caution">
    <text evidence="8">The sequence shown here is derived from an EMBL/GenBank/DDBJ whole genome shotgun (WGS) entry which is preliminary data.</text>
</comment>
<comment type="subcellular location">
    <subcellularLocation>
        <location evidence="1">Cell membrane</location>
        <topology evidence="1">Multi-pass membrane protein</topology>
    </subcellularLocation>
</comment>
<feature type="transmembrane region" description="Helical" evidence="7">
    <location>
        <begin position="53"/>
        <end position="73"/>
    </location>
</feature>
<evidence type="ECO:0000256" key="2">
    <source>
        <dbReference type="ARBA" id="ARBA00022448"/>
    </source>
</evidence>
<dbReference type="CDD" id="cd13138">
    <property type="entry name" value="MATE_yoeA_like"/>
    <property type="match status" value="1"/>
</dbReference>
<keyword evidence="3" id="KW-1003">Cell membrane</keyword>
<evidence type="ECO:0000256" key="4">
    <source>
        <dbReference type="ARBA" id="ARBA00022692"/>
    </source>
</evidence>
<dbReference type="AlphaFoldDB" id="A0A9D1P542"/>
<dbReference type="GO" id="GO:0005886">
    <property type="term" value="C:plasma membrane"/>
    <property type="evidence" value="ECO:0007669"/>
    <property type="project" value="UniProtKB-SubCell"/>
</dbReference>
<protein>
    <submittedName>
        <fullName evidence="8">MATE family efflux transporter</fullName>
    </submittedName>
</protein>
<feature type="transmembrane region" description="Helical" evidence="7">
    <location>
        <begin position="131"/>
        <end position="155"/>
    </location>
</feature>
<keyword evidence="6 7" id="KW-0472">Membrane</keyword>
<feature type="transmembrane region" description="Helical" evidence="7">
    <location>
        <begin position="315"/>
        <end position="339"/>
    </location>
</feature>
<feature type="transmembrane region" description="Helical" evidence="7">
    <location>
        <begin position="162"/>
        <end position="183"/>
    </location>
</feature>
<reference evidence="8" key="2">
    <citation type="journal article" date="2021" name="PeerJ">
        <title>Extensive microbial diversity within the chicken gut microbiome revealed by metagenomics and culture.</title>
        <authorList>
            <person name="Gilroy R."/>
            <person name="Ravi A."/>
            <person name="Getino M."/>
            <person name="Pursley I."/>
            <person name="Horton D.L."/>
            <person name="Alikhan N.F."/>
            <person name="Baker D."/>
            <person name="Gharbi K."/>
            <person name="Hall N."/>
            <person name="Watson M."/>
            <person name="Adriaenssens E.M."/>
            <person name="Foster-Nyarko E."/>
            <person name="Jarju S."/>
            <person name="Secka A."/>
            <person name="Antonio M."/>
            <person name="Oren A."/>
            <person name="Chaudhuri R.R."/>
            <person name="La Ragione R."/>
            <person name="Hildebrand F."/>
            <person name="Pallen M.J."/>
        </authorList>
    </citation>
    <scope>NUCLEOTIDE SEQUENCE</scope>
    <source>
        <strain evidence="8">CHK183-6373</strain>
    </source>
</reference>
<dbReference type="NCBIfam" id="TIGR00797">
    <property type="entry name" value="matE"/>
    <property type="match status" value="1"/>
</dbReference>
<accession>A0A9D1P542</accession>
<evidence type="ECO:0000256" key="5">
    <source>
        <dbReference type="ARBA" id="ARBA00022989"/>
    </source>
</evidence>
<name>A0A9D1P542_9FIRM</name>
<feature type="transmembrane region" description="Helical" evidence="7">
    <location>
        <begin position="244"/>
        <end position="268"/>
    </location>
</feature>
<dbReference type="PIRSF" id="PIRSF006603">
    <property type="entry name" value="DinF"/>
    <property type="match status" value="1"/>
</dbReference>
<feature type="transmembrane region" description="Helical" evidence="7">
    <location>
        <begin position="408"/>
        <end position="432"/>
    </location>
</feature>
<dbReference type="GO" id="GO:0042910">
    <property type="term" value="F:xenobiotic transmembrane transporter activity"/>
    <property type="evidence" value="ECO:0007669"/>
    <property type="project" value="InterPro"/>
</dbReference>
<sequence length="445" mass="47069">MFLSGPILGPLVRFALPLMLSLLLQALYGGVDLAVVGQFSPTASVSAVATGSQVMQSVTVLITGLTMGVTVLLGKAVGANDAKAAGEVVSGQIRLFTIVAAALTFVMLLLAPQAAQLMNVPEEALPETVRYVRICSAGIVFITAYNGISGVFRALGNSRSPFLFVLIACLMNVALDLLFVGVFGMNAAGAALATVIAQAASVFFSLAYTRRHPLPFAIGNPLRAGGAAIRGILRVGSPIALQDFLTSLSFLIITSIVNGLGLIASAAVGIAEKLYVFLSIVPMAFMSALSTFVAQNMGAGNKKRSERSLFLAQGISLCFGAAMFVLTFCFGGFLASFFGKDPDVIAATAEYLHGSAWEYLMIPLTFCFLGYFNGREHTAFVMLQGLLSAFLVRIPLSSYLSQLPNTGMFMISLAIPFSGLVNLLLCIAYFCFLRHRDRKTPLSEG</sequence>
<evidence type="ECO:0000313" key="9">
    <source>
        <dbReference type="Proteomes" id="UP000886884"/>
    </source>
</evidence>
<dbReference type="EMBL" id="DVOT01000016">
    <property type="protein sequence ID" value="HIV26482.1"/>
    <property type="molecule type" value="Genomic_DNA"/>
</dbReference>
<evidence type="ECO:0000256" key="6">
    <source>
        <dbReference type="ARBA" id="ARBA00023136"/>
    </source>
</evidence>
<evidence type="ECO:0000256" key="3">
    <source>
        <dbReference type="ARBA" id="ARBA00022475"/>
    </source>
</evidence>
<proteinExistence type="predicted"/>
<evidence type="ECO:0000256" key="7">
    <source>
        <dbReference type="SAM" id="Phobius"/>
    </source>
</evidence>